<proteinExistence type="predicted"/>
<dbReference type="EMBL" id="GBRH01229553">
    <property type="protein sequence ID" value="JAD68342.1"/>
    <property type="molecule type" value="Transcribed_RNA"/>
</dbReference>
<organism evidence="2">
    <name type="scientific">Arundo donax</name>
    <name type="common">Giant reed</name>
    <name type="synonym">Donax arundinaceus</name>
    <dbReference type="NCBI Taxonomy" id="35708"/>
    <lineage>
        <taxon>Eukaryota</taxon>
        <taxon>Viridiplantae</taxon>
        <taxon>Streptophyta</taxon>
        <taxon>Embryophyta</taxon>
        <taxon>Tracheophyta</taxon>
        <taxon>Spermatophyta</taxon>
        <taxon>Magnoliopsida</taxon>
        <taxon>Liliopsida</taxon>
        <taxon>Poales</taxon>
        <taxon>Poaceae</taxon>
        <taxon>PACMAD clade</taxon>
        <taxon>Arundinoideae</taxon>
        <taxon>Arundineae</taxon>
        <taxon>Arundo</taxon>
    </lineage>
</organism>
<feature type="region of interest" description="Disordered" evidence="1">
    <location>
        <begin position="1"/>
        <end position="39"/>
    </location>
</feature>
<evidence type="ECO:0000313" key="2">
    <source>
        <dbReference type="EMBL" id="JAD68342.1"/>
    </source>
</evidence>
<reference evidence="2" key="1">
    <citation type="submission" date="2014-09" db="EMBL/GenBank/DDBJ databases">
        <authorList>
            <person name="Magalhaes I.L.F."/>
            <person name="Oliveira U."/>
            <person name="Santos F.R."/>
            <person name="Vidigal T.H.D.A."/>
            <person name="Brescovit A.D."/>
            <person name="Santos A.J."/>
        </authorList>
    </citation>
    <scope>NUCLEOTIDE SEQUENCE</scope>
    <source>
        <tissue evidence="2">Shoot tissue taken approximately 20 cm above the soil surface</tissue>
    </source>
</reference>
<reference evidence="2" key="2">
    <citation type="journal article" date="2015" name="Data Brief">
        <title>Shoot transcriptome of the giant reed, Arundo donax.</title>
        <authorList>
            <person name="Barrero R.A."/>
            <person name="Guerrero F.D."/>
            <person name="Moolhuijzen P."/>
            <person name="Goolsby J.A."/>
            <person name="Tidwell J."/>
            <person name="Bellgard S.E."/>
            <person name="Bellgard M.I."/>
        </authorList>
    </citation>
    <scope>NUCLEOTIDE SEQUENCE</scope>
    <source>
        <tissue evidence="2">Shoot tissue taken approximately 20 cm above the soil surface</tissue>
    </source>
</reference>
<name>A0A0A9C9Z4_ARUDO</name>
<accession>A0A0A9C9Z4</accession>
<dbReference type="AlphaFoldDB" id="A0A0A9C9Z4"/>
<sequence>MSTLIPATSTTSPHRRSFTQRHCTPSPWPRGLSSPDAVD</sequence>
<feature type="compositionally biased region" description="Polar residues" evidence="1">
    <location>
        <begin position="1"/>
        <end position="12"/>
    </location>
</feature>
<evidence type="ECO:0000256" key="1">
    <source>
        <dbReference type="SAM" id="MobiDB-lite"/>
    </source>
</evidence>
<protein>
    <submittedName>
        <fullName evidence="2">Uncharacterized protein</fullName>
    </submittedName>
</protein>